<feature type="domain" description="Ketopantoate reductase N-terminal" evidence="5">
    <location>
        <begin position="3"/>
        <end position="133"/>
    </location>
</feature>
<evidence type="ECO:0000256" key="3">
    <source>
        <dbReference type="ARBA" id="ARBA00023002"/>
    </source>
</evidence>
<dbReference type="Pfam" id="PF02558">
    <property type="entry name" value="ApbA"/>
    <property type="match status" value="1"/>
</dbReference>
<dbReference type="RefSeq" id="WP_345039427.1">
    <property type="nucleotide sequence ID" value="NZ_BAABBA010000006.1"/>
</dbReference>
<evidence type="ECO:0000256" key="1">
    <source>
        <dbReference type="ARBA" id="ARBA00007870"/>
    </source>
</evidence>
<dbReference type="InterPro" id="IPR013332">
    <property type="entry name" value="KPR_N"/>
</dbReference>
<evidence type="ECO:0000313" key="8">
    <source>
        <dbReference type="Proteomes" id="UP001499841"/>
    </source>
</evidence>
<dbReference type="Gene3D" id="3.40.50.720">
    <property type="entry name" value="NAD(P)-binding Rossmann-like Domain"/>
    <property type="match status" value="1"/>
</dbReference>
<dbReference type="NCBIfam" id="TIGR00745">
    <property type="entry name" value="apbA_panE"/>
    <property type="match status" value="1"/>
</dbReference>
<keyword evidence="4" id="KW-0566">Pantothenate biosynthesis</keyword>
<keyword evidence="8" id="KW-1185">Reference proteome</keyword>
<evidence type="ECO:0000256" key="2">
    <source>
        <dbReference type="ARBA" id="ARBA00022857"/>
    </source>
</evidence>
<dbReference type="Pfam" id="PF08546">
    <property type="entry name" value="ApbA_C"/>
    <property type="match status" value="1"/>
</dbReference>
<dbReference type="Gene3D" id="1.10.1040.10">
    <property type="entry name" value="N-(1-d-carboxylethyl)-l-norvaline Dehydrogenase, domain 2"/>
    <property type="match status" value="1"/>
</dbReference>
<evidence type="ECO:0000259" key="5">
    <source>
        <dbReference type="Pfam" id="PF02558"/>
    </source>
</evidence>
<sequence length="283" mass="29435">MLAVLGPGAVGGLIAALLHRAGEDVVVVARPGSARRILTDGLRVRSEMFGELTAMVPVTTAVPPGSAVVLAVKSYGLPDVLPGLRAAAPTEVLALLNGLGHAETLREVPNAVSGSVQVEASRDDGTIVHRGQYLIVNVPAGGAARIAEALRRAGADVRVRGSEQDILWRKYSFLAPTALLTSWTDLPLGQALEHDPDLTRGVVAEVAAVATADGWPATAQDLDAFLRRLPATMMSSLQHDIRAGGPTELEAIGGHLLALGERHGVPTPTLARVVGELRSRVSA</sequence>
<evidence type="ECO:0000259" key="6">
    <source>
        <dbReference type="Pfam" id="PF08546"/>
    </source>
</evidence>
<comment type="pathway">
    <text evidence="4">Cofactor biosynthesis; (R)-pantothenate biosynthesis; (R)-pantoate from 3-methyl-2-oxobutanoate: step 2/2.</text>
</comment>
<evidence type="ECO:0000256" key="4">
    <source>
        <dbReference type="RuleBase" id="RU362068"/>
    </source>
</evidence>
<comment type="function">
    <text evidence="4">Catalyzes the NADPH-dependent reduction of ketopantoate into pantoic acid.</text>
</comment>
<accession>A0ABP8ET77</accession>
<dbReference type="EC" id="1.1.1.169" evidence="4"/>
<dbReference type="SUPFAM" id="SSF51735">
    <property type="entry name" value="NAD(P)-binding Rossmann-fold domains"/>
    <property type="match status" value="1"/>
</dbReference>
<dbReference type="InterPro" id="IPR013752">
    <property type="entry name" value="KPA_reductase"/>
</dbReference>
<dbReference type="Proteomes" id="UP001499841">
    <property type="component" value="Unassembled WGS sequence"/>
</dbReference>
<reference evidence="8" key="1">
    <citation type="journal article" date="2019" name="Int. J. Syst. Evol. Microbiol.">
        <title>The Global Catalogue of Microorganisms (GCM) 10K type strain sequencing project: providing services to taxonomists for standard genome sequencing and annotation.</title>
        <authorList>
            <consortium name="The Broad Institute Genomics Platform"/>
            <consortium name="The Broad Institute Genome Sequencing Center for Infectious Disease"/>
            <person name="Wu L."/>
            <person name="Ma J."/>
        </authorList>
    </citation>
    <scope>NUCLEOTIDE SEQUENCE [LARGE SCALE GENOMIC DNA]</scope>
    <source>
        <strain evidence="8">JCM 17459</strain>
    </source>
</reference>
<dbReference type="InterPro" id="IPR051402">
    <property type="entry name" value="KPR-Related"/>
</dbReference>
<dbReference type="InterPro" id="IPR013328">
    <property type="entry name" value="6PGD_dom2"/>
</dbReference>
<dbReference type="InterPro" id="IPR003710">
    <property type="entry name" value="ApbA"/>
</dbReference>
<gene>
    <name evidence="7" type="ORF">GCM10022262_14970</name>
</gene>
<comment type="similarity">
    <text evidence="1 4">Belongs to the ketopantoate reductase family.</text>
</comment>
<evidence type="ECO:0000313" key="7">
    <source>
        <dbReference type="EMBL" id="GAA4287138.1"/>
    </source>
</evidence>
<dbReference type="InterPro" id="IPR036291">
    <property type="entry name" value="NAD(P)-bd_dom_sf"/>
</dbReference>
<comment type="catalytic activity">
    <reaction evidence="4">
        <text>(R)-pantoate + NADP(+) = 2-dehydropantoate + NADPH + H(+)</text>
        <dbReference type="Rhea" id="RHEA:16233"/>
        <dbReference type="ChEBI" id="CHEBI:11561"/>
        <dbReference type="ChEBI" id="CHEBI:15378"/>
        <dbReference type="ChEBI" id="CHEBI:15980"/>
        <dbReference type="ChEBI" id="CHEBI:57783"/>
        <dbReference type="ChEBI" id="CHEBI:58349"/>
        <dbReference type="EC" id="1.1.1.169"/>
    </reaction>
</comment>
<dbReference type="PANTHER" id="PTHR21708:SF26">
    <property type="entry name" value="2-DEHYDROPANTOATE 2-REDUCTASE"/>
    <property type="match status" value="1"/>
</dbReference>
<dbReference type="InterPro" id="IPR008927">
    <property type="entry name" value="6-PGluconate_DH-like_C_sf"/>
</dbReference>
<keyword evidence="3 4" id="KW-0560">Oxidoreductase</keyword>
<proteinExistence type="inferred from homology"/>
<dbReference type="SUPFAM" id="SSF48179">
    <property type="entry name" value="6-phosphogluconate dehydrogenase C-terminal domain-like"/>
    <property type="match status" value="1"/>
</dbReference>
<comment type="caution">
    <text evidence="7">The sequence shown here is derived from an EMBL/GenBank/DDBJ whole genome shotgun (WGS) entry which is preliminary data.</text>
</comment>
<protein>
    <recommendedName>
        <fullName evidence="4">2-dehydropantoate 2-reductase</fullName>
        <ecNumber evidence="4">1.1.1.169</ecNumber>
    </recommendedName>
    <alternativeName>
        <fullName evidence="4">Ketopantoate reductase</fullName>
    </alternativeName>
</protein>
<feature type="domain" description="Ketopantoate reductase C-terminal" evidence="6">
    <location>
        <begin position="165"/>
        <end position="278"/>
    </location>
</feature>
<organism evidence="7 8">
    <name type="scientific">Georgenia daeguensis</name>
    <dbReference type="NCBI Taxonomy" id="908355"/>
    <lineage>
        <taxon>Bacteria</taxon>
        <taxon>Bacillati</taxon>
        <taxon>Actinomycetota</taxon>
        <taxon>Actinomycetes</taxon>
        <taxon>Micrococcales</taxon>
        <taxon>Bogoriellaceae</taxon>
        <taxon>Georgenia</taxon>
    </lineage>
</organism>
<name>A0ABP8ET77_9MICO</name>
<dbReference type="EMBL" id="BAABBA010000006">
    <property type="protein sequence ID" value="GAA4287138.1"/>
    <property type="molecule type" value="Genomic_DNA"/>
</dbReference>
<dbReference type="PANTHER" id="PTHR21708">
    <property type="entry name" value="PROBABLE 2-DEHYDROPANTOATE 2-REDUCTASE"/>
    <property type="match status" value="1"/>
</dbReference>
<keyword evidence="2 4" id="KW-0521">NADP</keyword>